<evidence type="ECO:0000256" key="9">
    <source>
        <dbReference type="RuleBase" id="RU003733"/>
    </source>
</evidence>
<keyword evidence="7 8" id="KW-0119">Carbohydrate metabolism</keyword>
<dbReference type="InterPro" id="IPR018484">
    <property type="entry name" value="FGGY_N"/>
</dbReference>
<evidence type="ECO:0000256" key="3">
    <source>
        <dbReference type="ARBA" id="ARBA00022679"/>
    </source>
</evidence>
<dbReference type="Proteomes" id="UP000278440">
    <property type="component" value="Unassembled WGS sequence"/>
</dbReference>
<keyword evidence="5 8" id="KW-0418">Kinase</keyword>
<dbReference type="InterPro" id="IPR018485">
    <property type="entry name" value="FGGY_C"/>
</dbReference>
<dbReference type="PROSITE" id="PS00933">
    <property type="entry name" value="FGGY_KINASES_1"/>
    <property type="match status" value="1"/>
</dbReference>
<dbReference type="InterPro" id="IPR050406">
    <property type="entry name" value="FGGY_Carb_Kinase"/>
</dbReference>
<keyword evidence="6 8" id="KW-0067">ATP-binding</keyword>
<feature type="active site" description="Proton acceptor" evidence="8">
    <location>
        <position position="230"/>
    </location>
</feature>
<comment type="catalytic activity">
    <reaction evidence="8 10">
        <text>D-xylulose + ATP = D-xylulose 5-phosphate + ADP + H(+)</text>
        <dbReference type="Rhea" id="RHEA:10964"/>
        <dbReference type="ChEBI" id="CHEBI:15378"/>
        <dbReference type="ChEBI" id="CHEBI:17140"/>
        <dbReference type="ChEBI" id="CHEBI:30616"/>
        <dbReference type="ChEBI" id="CHEBI:57737"/>
        <dbReference type="ChEBI" id="CHEBI:456216"/>
        <dbReference type="EC" id="2.7.1.17"/>
    </reaction>
</comment>
<dbReference type="PANTHER" id="PTHR43095:SF5">
    <property type="entry name" value="XYLULOSE KINASE"/>
    <property type="match status" value="1"/>
</dbReference>
<dbReference type="EC" id="2.7.1.17" evidence="8 10"/>
<comment type="similarity">
    <text evidence="1 8 9">Belongs to the FGGY kinase family.</text>
</comment>
<evidence type="ECO:0000313" key="13">
    <source>
        <dbReference type="EMBL" id="RKT79179.1"/>
    </source>
</evidence>
<evidence type="ECO:0000256" key="2">
    <source>
        <dbReference type="ARBA" id="ARBA00022629"/>
    </source>
</evidence>
<protein>
    <recommendedName>
        <fullName evidence="8 10">Xylulose kinase</fullName>
        <shortName evidence="8 10">Xylulokinase</shortName>
        <ecNumber evidence="8 10">2.7.1.17</ecNumber>
    </recommendedName>
</protein>
<dbReference type="GO" id="GO:0005524">
    <property type="term" value="F:ATP binding"/>
    <property type="evidence" value="ECO:0007669"/>
    <property type="project" value="UniProtKB-UniRule"/>
</dbReference>
<dbReference type="Pfam" id="PF00370">
    <property type="entry name" value="FGGY_N"/>
    <property type="match status" value="1"/>
</dbReference>
<comment type="caution">
    <text evidence="13">The sequence shown here is derived from an EMBL/GenBank/DDBJ whole genome shotgun (WGS) entry which is preliminary data.</text>
</comment>
<dbReference type="CDD" id="cd07809">
    <property type="entry name" value="ASKHA_NBD_FGGY_BaXK-like"/>
    <property type="match status" value="1"/>
</dbReference>
<evidence type="ECO:0000259" key="12">
    <source>
        <dbReference type="Pfam" id="PF02782"/>
    </source>
</evidence>
<accession>A0A495Y0P7</accession>
<dbReference type="PANTHER" id="PTHR43095">
    <property type="entry name" value="SUGAR KINASE"/>
    <property type="match status" value="1"/>
</dbReference>
<evidence type="ECO:0000256" key="10">
    <source>
        <dbReference type="RuleBase" id="RU364073"/>
    </source>
</evidence>
<dbReference type="InterPro" id="IPR043129">
    <property type="entry name" value="ATPase_NBD"/>
</dbReference>
<evidence type="ECO:0000259" key="11">
    <source>
        <dbReference type="Pfam" id="PF00370"/>
    </source>
</evidence>
<name>A0A495Y0P7_9MICO</name>
<keyword evidence="14" id="KW-1185">Reference proteome</keyword>
<dbReference type="NCBIfam" id="TIGR01312">
    <property type="entry name" value="XylB"/>
    <property type="match status" value="1"/>
</dbReference>
<dbReference type="GO" id="GO:0042732">
    <property type="term" value="P:D-xylose metabolic process"/>
    <property type="evidence" value="ECO:0007669"/>
    <property type="project" value="UniProtKB-KW"/>
</dbReference>
<dbReference type="GO" id="GO:0004856">
    <property type="term" value="F:D-xylulokinase activity"/>
    <property type="evidence" value="ECO:0007669"/>
    <property type="project" value="UniProtKB-UniRule"/>
</dbReference>
<dbReference type="HAMAP" id="MF_02220">
    <property type="entry name" value="XylB"/>
    <property type="match status" value="1"/>
</dbReference>
<evidence type="ECO:0000256" key="4">
    <source>
        <dbReference type="ARBA" id="ARBA00022741"/>
    </source>
</evidence>
<dbReference type="RefSeq" id="WP_121033872.1">
    <property type="nucleotide sequence ID" value="NZ_RBXT01000001.1"/>
</dbReference>
<evidence type="ECO:0000256" key="1">
    <source>
        <dbReference type="ARBA" id="ARBA00009156"/>
    </source>
</evidence>
<evidence type="ECO:0000256" key="5">
    <source>
        <dbReference type="ARBA" id="ARBA00022777"/>
    </source>
</evidence>
<reference evidence="13 14" key="1">
    <citation type="submission" date="2018-10" db="EMBL/GenBank/DDBJ databases">
        <title>Sequencing the genomes of 1000 actinobacteria strains.</title>
        <authorList>
            <person name="Klenk H.-P."/>
        </authorList>
    </citation>
    <scope>NUCLEOTIDE SEQUENCE [LARGE SCALE GENOMIC DNA]</scope>
    <source>
        <strain evidence="13 14">DSM 44267</strain>
    </source>
</reference>
<evidence type="ECO:0000256" key="6">
    <source>
        <dbReference type="ARBA" id="ARBA00022840"/>
    </source>
</evidence>
<dbReference type="PROSITE" id="PS00445">
    <property type="entry name" value="FGGY_KINASES_2"/>
    <property type="match status" value="1"/>
</dbReference>
<keyword evidence="2 8" id="KW-0859">Xylose metabolism</keyword>
<comment type="function">
    <text evidence="8">Catalyzes the phosphorylation of D-xylulose to D-xylulose 5-phosphate.</text>
</comment>
<evidence type="ECO:0000256" key="8">
    <source>
        <dbReference type="HAMAP-Rule" id="MF_02220"/>
    </source>
</evidence>
<dbReference type="AlphaFoldDB" id="A0A495Y0P7"/>
<dbReference type="InterPro" id="IPR018483">
    <property type="entry name" value="Carb_kinase_FGGY_CS"/>
</dbReference>
<dbReference type="SUPFAM" id="SSF53067">
    <property type="entry name" value="Actin-like ATPase domain"/>
    <property type="match status" value="2"/>
</dbReference>
<dbReference type="Gene3D" id="3.30.420.40">
    <property type="match status" value="2"/>
</dbReference>
<sequence length="470" mass="48846">MSDRTLVAGVDSSTQSTKIVVCDAETGEVVRTTRAPHPDGTEVHPDRWWEAYTAASQQDGVLDGVEAIAVGGQQHGMVALDEDDEVVRDALLWNDTRSADAAADLTAELGGVGAWVDAVGLVPVASFTVTKLRWLAEHEPENAARVARVVLPHDWLTGRILQQGNGFERWTTDRGDASGTGYWSAATDGYRTDLLERAFGRVVELPEVLAPTAAAGRTADGVLVAAGTGDNMGAALGLTLEPGDVVVSLGTSGTVFTPHDKAIRDESGAIAGFADATGNHLPLMCTLNAARVLSATASMMGVDLATLDRLALEGPVGAGGLSLLPYLDGERTPDLPHATGTLSGLTRSNATPENLARAAVEGMLCNLVAGVDALRDNGVRVERVLLIGGAAASRAVREIAPGLFRAPVVVPTPAEYVGVGAARQAAWALSGASDAPSWSLTLDSEYAVPEQDCSDVVARYGALLHTVHGR</sequence>
<dbReference type="InterPro" id="IPR006000">
    <property type="entry name" value="Xylulokinase"/>
</dbReference>
<dbReference type="EMBL" id="RBXT01000001">
    <property type="protein sequence ID" value="RKT79179.1"/>
    <property type="molecule type" value="Genomic_DNA"/>
</dbReference>
<dbReference type="PIRSF" id="PIRSF000538">
    <property type="entry name" value="GlpK"/>
    <property type="match status" value="1"/>
</dbReference>
<keyword evidence="3 8" id="KW-0808">Transferase</keyword>
<dbReference type="GO" id="GO:0005998">
    <property type="term" value="P:xylulose catabolic process"/>
    <property type="evidence" value="ECO:0007669"/>
    <property type="project" value="UniProtKB-UniRule"/>
</dbReference>
<organism evidence="13 14">
    <name type="scientific">Terracoccus luteus</name>
    <dbReference type="NCBI Taxonomy" id="53356"/>
    <lineage>
        <taxon>Bacteria</taxon>
        <taxon>Bacillati</taxon>
        <taxon>Actinomycetota</taxon>
        <taxon>Actinomycetes</taxon>
        <taxon>Micrococcales</taxon>
        <taxon>Intrasporangiaceae</taxon>
        <taxon>Terracoccus</taxon>
    </lineage>
</organism>
<feature type="binding site" evidence="8">
    <location>
        <begin position="74"/>
        <end position="75"/>
    </location>
    <ligand>
        <name>substrate</name>
    </ligand>
</feature>
<dbReference type="OrthoDB" id="9805576at2"/>
<dbReference type="InterPro" id="IPR000577">
    <property type="entry name" value="Carb_kinase_FGGY"/>
</dbReference>
<dbReference type="Pfam" id="PF02782">
    <property type="entry name" value="FGGY_C"/>
    <property type="match status" value="1"/>
</dbReference>
<proteinExistence type="inferred from homology"/>
<feature type="domain" description="Carbohydrate kinase FGGY C-terminal" evidence="12">
    <location>
        <begin position="246"/>
        <end position="429"/>
    </location>
</feature>
<feature type="site" description="Important for activity" evidence="8">
    <location>
        <position position="11"/>
    </location>
</feature>
<evidence type="ECO:0000256" key="7">
    <source>
        <dbReference type="ARBA" id="ARBA00023277"/>
    </source>
</evidence>
<gene>
    <name evidence="8 10" type="primary">xylB</name>
    <name evidence="13" type="ORF">DFJ68_2639</name>
</gene>
<feature type="domain" description="Carbohydrate kinase FGGY N-terminal" evidence="11">
    <location>
        <begin position="7"/>
        <end position="234"/>
    </location>
</feature>
<evidence type="ECO:0000313" key="14">
    <source>
        <dbReference type="Proteomes" id="UP000278440"/>
    </source>
</evidence>
<keyword evidence="4 8" id="KW-0547">Nucleotide-binding</keyword>